<evidence type="ECO:0000256" key="2">
    <source>
        <dbReference type="ARBA" id="ARBA00022649"/>
    </source>
</evidence>
<comment type="similarity">
    <text evidence="1">Belongs to the PemK/MazF family.</text>
</comment>
<protein>
    <submittedName>
        <fullName evidence="3">Type II toxin-antitoxin system PemK/MazF family toxin</fullName>
    </submittedName>
</protein>
<proteinExistence type="inferred from homology"/>
<dbReference type="Gene3D" id="2.30.30.110">
    <property type="match status" value="1"/>
</dbReference>
<organism evidence="3 4">
    <name type="scientific">Microbacterium caowuchunii</name>
    <dbReference type="NCBI Taxonomy" id="2614638"/>
    <lineage>
        <taxon>Bacteria</taxon>
        <taxon>Bacillati</taxon>
        <taxon>Actinomycetota</taxon>
        <taxon>Actinomycetes</taxon>
        <taxon>Micrococcales</taxon>
        <taxon>Microbacteriaceae</taxon>
        <taxon>Microbacterium</taxon>
    </lineage>
</organism>
<keyword evidence="4" id="KW-1185">Reference proteome</keyword>
<accession>A0A5N0TJR0</accession>
<reference evidence="4" key="1">
    <citation type="submission" date="2019-09" db="EMBL/GenBank/DDBJ databases">
        <title>Mumia zhuanghuii sp. nov. isolated from the intestinal contents of plateau pika (Ochotona curzoniae) in the Qinghai-Tibet plateau of China.</title>
        <authorList>
            <person name="Tian Z."/>
        </authorList>
    </citation>
    <scope>NUCLEOTIDE SEQUENCE [LARGE SCALE GENOMIC DNA]</scope>
    <source>
        <strain evidence="4">L-033</strain>
    </source>
</reference>
<evidence type="ECO:0000313" key="3">
    <source>
        <dbReference type="EMBL" id="KAA9135222.1"/>
    </source>
</evidence>
<comment type="caution">
    <text evidence="3">The sequence shown here is derived from an EMBL/GenBank/DDBJ whole genome shotgun (WGS) entry which is preliminary data.</text>
</comment>
<sequence>MPSLRSLFARLARVLAPSRTAPPAPAPTTVEVSPTDVRGLVLSYDPRRDGRADAGEIGWTWVPFAERDGRGKDRPVLIIARQGADRVYAVKLTSRSHAGEREYVPIGSGPWDAQGRPSWVDLDQLYSVHVEGLRREGVALDAARFDVVARALQTRYGWRRA</sequence>
<gene>
    <name evidence="3" type="ORF">F6B40_06035</name>
</gene>
<dbReference type="Pfam" id="PF02452">
    <property type="entry name" value="PemK_toxin"/>
    <property type="match status" value="1"/>
</dbReference>
<evidence type="ECO:0000313" key="4">
    <source>
        <dbReference type="Proteomes" id="UP000326838"/>
    </source>
</evidence>
<dbReference type="RefSeq" id="WP_150892577.1">
    <property type="nucleotide sequence ID" value="NZ_VYUY01000006.1"/>
</dbReference>
<evidence type="ECO:0000256" key="1">
    <source>
        <dbReference type="ARBA" id="ARBA00007521"/>
    </source>
</evidence>
<dbReference type="Proteomes" id="UP000326838">
    <property type="component" value="Unassembled WGS sequence"/>
</dbReference>
<dbReference type="InterPro" id="IPR003477">
    <property type="entry name" value="PemK-like"/>
</dbReference>
<dbReference type="EMBL" id="VYUY01000006">
    <property type="protein sequence ID" value="KAA9135222.1"/>
    <property type="molecule type" value="Genomic_DNA"/>
</dbReference>
<name>A0A5N0TJR0_9MICO</name>
<keyword evidence="2" id="KW-1277">Toxin-antitoxin system</keyword>
<dbReference type="InterPro" id="IPR011067">
    <property type="entry name" value="Plasmid_toxin/cell-grow_inhib"/>
</dbReference>
<dbReference type="GO" id="GO:0003677">
    <property type="term" value="F:DNA binding"/>
    <property type="evidence" value="ECO:0007669"/>
    <property type="project" value="InterPro"/>
</dbReference>
<dbReference type="AlphaFoldDB" id="A0A5N0TJR0"/>
<dbReference type="SUPFAM" id="SSF50118">
    <property type="entry name" value="Cell growth inhibitor/plasmid maintenance toxic component"/>
    <property type="match status" value="1"/>
</dbReference>